<evidence type="ECO:0000313" key="1">
    <source>
        <dbReference type="EMBL" id="EDN93393.1"/>
    </source>
</evidence>
<organism evidence="1 2">
    <name type="scientific">Sclerotinia sclerotiorum (strain ATCC 18683 / 1980 / Ss-1)</name>
    <name type="common">White mold</name>
    <name type="synonym">Whetzelinia sclerotiorum</name>
    <dbReference type="NCBI Taxonomy" id="665079"/>
    <lineage>
        <taxon>Eukaryota</taxon>
        <taxon>Fungi</taxon>
        <taxon>Dikarya</taxon>
        <taxon>Ascomycota</taxon>
        <taxon>Pezizomycotina</taxon>
        <taxon>Leotiomycetes</taxon>
        <taxon>Helotiales</taxon>
        <taxon>Sclerotiniaceae</taxon>
        <taxon>Sclerotinia</taxon>
    </lineage>
</organism>
<accession>A7EVA1</accession>
<dbReference type="HOGENOM" id="CLU_2795504_0_0_1"/>
<sequence length="68" mass="7401">MTAGIPAINGMKQVSNFAFTGSLNLCQRKCIEDEDDQEREPYPNSTTGIIVALQVESKVVIDGSLDIE</sequence>
<dbReference type="KEGG" id="ssl:SS1G_09259"/>
<gene>
    <name evidence="1" type="ORF">SS1G_09259</name>
</gene>
<keyword evidence="2" id="KW-1185">Reference proteome</keyword>
<dbReference type="RefSeq" id="XP_001589538.1">
    <property type="nucleotide sequence ID" value="XM_001589488.1"/>
</dbReference>
<dbReference type="EMBL" id="CH476633">
    <property type="protein sequence ID" value="EDN93393.1"/>
    <property type="molecule type" value="Genomic_DNA"/>
</dbReference>
<dbReference type="InParanoid" id="A7EVA1"/>
<reference evidence="2" key="1">
    <citation type="journal article" date="2011" name="PLoS Genet.">
        <title>Genomic analysis of the necrotrophic fungal pathogens Sclerotinia sclerotiorum and Botrytis cinerea.</title>
        <authorList>
            <person name="Amselem J."/>
            <person name="Cuomo C.A."/>
            <person name="van Kan J.A."/>
            <person name="Viaud M."/>
            <person name="Benito E.P."/>
            <person name="Couloux A."/>
            <person name="Coutinho P.M."/>
            <person name="de Vries R.P."/>
            <person name="Dyer P.S."/>
            <person name="Fillinger S."/>
            <person name="Fournier E."/>
            <person name="Gout L."/>
            <person name="Hahn M."/>
            <person name="Kohn L."/>
            <person name="Lapalu N."/>
            <person name="Plummer K.M."/>
            <person name="Pradier J.M."/>
            <person name="Quevillon E."/>
            <person name="Sharon A."/>
            <person name="Simon A."/>
            <person name="ten Have A."/>
            <person name="Tudzynski B."/>
            <person name="Tudzynski P."/>
            <person name="Wincker P."/>
            <person name="Andrew M."/>
            <person name="Anthouard V."/>
            <person name="Beever R.E."/>
            <person name="Beffa R."/>
            <person name="Benoit I."/>
            <person name="Bouzid O."/>
            <person name="Brault B."/>
            <person name="Chen Z."/>
            <person name="Choquer M."/>
            <person name="Collemare J."/>
            <person name="Cotton P."/>
            <person name="Danchin E.G."/>
            <person name="Da Silva C."/>
            <person name="Gautier A."/>
            <person name="Giraud C."/>
            <person name="Giraud T."/>
            <person name="Gonzalez C."/>
            <person name="Grossetete S."/>
            <person name="Guldener U."/>
            <person name="Henrissat B."/>
            <person name="Howlett B.J."/>
            <person name="Kodira C."/>
            <person name="Kretschmer M."/>
            <person name="Lappartient A."/>
            <person name="Leroch M."/>
            <person name="Levis C."/>
            <person name="Mauceli E."/>
            <person name="Neuveglise C."/>
            <person name="Oeser B."/>
            <person name="Pearson M."/>
            <person name="Poulain J."/>
            <person name="Poussereau N."/>
            <person name="Quesneville H."/>
            <person name="Rascle C."/>
            <person name="Schumacher J."/>
            <person name="Segurens B."/>
            <person name="Sexton A."/>
            <person name="Silva E."/>
            <person name="Sirven C."/>
            <person name="Soanes D.M."/>
            <person name="Talbot N.J."/>
            <person name="Templeton M."/>
            <person name="Yandava C."/>
            <person name="Yarden O."/>
            <person name="Zeng Q."/>
            <person name="Rollins J.A."/>
            <person name="Lebrun M.H."/>
            <person name="Dickman M."/>
        </authorList>
    </citation>
    <scope>NUCLEOTIDE SEQUENCE [LARGE SCALE GENOMIC DNA]</scope>
    <source>
        <strain evidence="2">ATCC 18683 / 1980 / Ss-1</strain>
    </source>
</reference>
<proteinExistence type="predicted"/>
<name>A7EVA1_SCLS1</name>
<protein>
    <submittedName>
        <fullName evidence="1">Uncharacterized protein</fullName>
    </submittedName>
</protein>
<dbReference type="Proteomes" id="UP000001312">
    <property type="component" value="Unassembled WGS sequence"/>
</dbReference>
<evidence type="ECO:0000313" key="2">
    <source>
        <dbReference type="Proteomes" id="UP000001312"/>
    </source>
</evidence>
<dbReference type="AlphaFoldDB" id="A7EVA1"/>
<dbReference type="GeneID" id="5485572"/>